<dbReference type="EMBL" id="BMAW01060613">
    <property type="protein sequence ID" value="GFT26957.1"/>
    <property type="molecule type" value="Genomic_DNA"/>
</dbReference>
<comment type="caution">
    <text evidence="1">The sequence shown here is derived from an EMBL/GenBank/DDBJ whole genome shotgun (WGS) entry which is preliminary data.</text>
</comment>
<dbReference type="AlphaFoldDB" id="A0A8X6TNF9"/>
<keyword evidence="2" id="KW-1185">Reference proteome</keyword>
<organism evidence="1 2">
    <name type="scientific">Nephila pilipes</name>
    <name type="common">Giant wood spider</name>
    <name type="synonym">Nephila maculata</name>
    <dbReference type="NCBI Taxonomy" id="299642"/>
    <lineage>
        <taxon>Eukaryota</taxon>
        <taxon>Metazoa</taxon>
        <taxon>Ecdysozoa</taxon>
        <taxon>Arthropoda</taxon>
        <taxon>Chelicerata</taxon>
        <taxon>Arachnida</taxon>
        <taxon>Araneae</taxon>
        <taxon>Araneomorphae</taxon>
        <taxon>Entelegynae</taxon>
        <taxon>Araneoidea</taxon>
        <taxon>Nephilidae</taxon>
        <taxon>Nephila</taxon>
    </lineage>
</organism>
<protein>
    <submittedName>
        <fullName evidence="1">Uncharacterized protein</fullName>
    </submittedName>
</protein>
<gene>
    <name evidence="1" type="ORF">NPIL_649121</name>
</gene>
<accession>A0A8X6TNF9</accession>
<evidence type="ECO:0000313" key="2">
    <source>
        <dbReference type="Proteomes" id="UP000887013"/>
    </source>
</evidence>
<sequence length="104" mass="12034">MPKIPRHSVTLQGRWIQSQEKERKQKFGLPPYLPPGLRVVRKKKTEGIRWMGIEGVVETESHRRSRDGGTSFFKEKRRCGEAGIESTVALRSFSLNFLKYSEKS</sequence>
<dbReference type="OrthoDB" id="10472558at2759"/>
<dbReference type="Proteomes" id="UP000887013">
    <property type="component" value="Unassembled WGS sequence"/>
</dbReference>
<evidence type="ECO:0000313" key="1">
    <source>
        <dbReference type="EMBL" id="GFT26957.1"/>
    </source>
</evidence>
<reference evidence="1" key="1">
    <citation type="submission" date="2020-08" db="EMBL/GenBank/DDBJ databases">
        <title>Multicomponent nature underlies the extraordinary mechanical properties of spider dragline silk.</title>
        <authorList>
            <person name="Kono N."/>
            <person name="Nakamura H."/>
            <person name="Mori M."/>
            <person name="Yoshida Y."/>
            <person name="Ohtoshi R."/>
            <person name="Malay A.D."/>
            <person name="Moran D.A.P."/>
            <person name="Tomita M."/>
            <person name="Numata K."/>
            <person name="Arakawa K."/>
        </authorList>
    </citation>
    <scope>NUCLEOTIDE SEQUENCE</scope>
</reference>
<name>A0A8X6TNF9_NEPPI</name>
<proteinExistence type="predicted"/>